<accession>A0ABT1IJN3</accession>
<dbReference type="RefSeq" id="WP_253889793.1">
    <property type="nucleotide sequence ID" value="NZ_BAAAVB010000007.1"/>
</dbReference>
<dbReference type="EMBL" id="JAMTCO010000014">
    <property type="protein sequence ID" value="MCP2272855.1"/>
    <property type="molecule type" value="Genomic_DNA"/>
</dbReference>
<keyword evidence="2" id="KW-1185">Reference proteome</keyword>
<dbReference type="SUPFAM" id="SSF142906">
    <property type="entry name" value="YjbR-like"/>
    <property type="match status" value="1"/>
</dbReference>
<reference evidence="1 2" key="1">
    <citation type="submission" date="2022-06" db="EMBL/GenBank/DDBJ databases">
        <title>Genomic Encyclopedia of Archaeal and Bacterial Type Strains, Phase II (KMG-II): from individual species to whole genera.</title>
        <authorList>
            <person name="Goeker M."/>
        </authorList>
    </citation>
    <scope>NUCLEOTIDE SEQUENCE [LARGE SCALE GENOMIC DNA]</scope>
    <source>
        <strain evidence="1 2">DSM 44255</strain>
    </source>
</reference>
<name>A0ABT1IJN3_9PSEU</name>
<evidence type="ECO:0000313" key="1">
    <source>
        <dbReference type="EMBL" id="MCP2272855.1"/>
    </source>
</evidence>
<proteinExistence type="predicted"/>
<dbReference type="InterPro" id="IPR058532">
    <property type="entry name" value="YjbR/MT2646/Rv2570-like"/>
</dbReference>
<organism evidence="1 2">
    <name type="scientific">Actinokineospora diospyrosa</name>
    <dbReference type="NCBI Taxonomy" id="103728"/>
    <lineage>
        <taxon>Bacteria</taxon>
        <taxon>Bacillati</taxon>
        <taxon>Actinomycetota</taxon>
        <taxon>Actinomycetes</taxon>
        <taxon>Pseudonocardiales</taxon>
        <taxon>Pseudonocardiaceae</taxon>
        <taxon>Actinokineospora</taxon>
    </lineage>
</organism>
<dbReference type="Pfam" id="PF04237">
    <property type="entry name" value="YjbR"/>
    <property type="match status" value="1"/>
</dbReference>
<evidence type="ECO:0000313" key="2">
    <source>
        <dbReference type="Proteomes" id="UP001205185"/>
    </source>
</evidence>
<protein>
    <recommendedName>
        <fullName evidence="3">MmcQ/YjbR family DNA-binding protein</fullName>
    </recommendedName>
</protein>
<gene>
    <name evidence="1" type="ORF">LV75_005381</name>
</gene>
<comment type="caution">
    <text evidence="1">The sequence shown here is derived from an EMBL/GenBank/DDBJ whole genome shotgun (WGS) entry which is preliminary data.</text>
</comment>
<dbReference type="InterPro" id="IPR038056">
    <property type="entry name" value="YjbR-like_sf"/>
</dbReference>
<sequence>MVTEDDVRTAALALPGTTEKPSYGTPGFRVRDKLFARLKDPTTLVAWVADESEKHALIAEDPARYFTTPHYDGYASVLVRLTEIAVPDLEDILLEAWRARAPARLIAEFDAT</sequence>
<dbReference type="Proteomes" id="UP001205185">
    <property type="component" value="Unassembled WGS sequence"/>
</dbReference>
<evidence type="ECO:0008006" key="3">
    <source>
        <dbReference type="Google" id="ProtNLM"/>
    </source>
</evidence>